<dbReference type="EMBL" id="JAUCMV010000002">
    <property type="protein sequence ID" value="KAK0415051.1"/>
    <property type="molecule type" value="Genomic_DNA"/>
</dbReference>
<feature type="region of interest" description="Disordered" evidence="1">
    <location>
        <begin position="1"/>
        <end position="51"/>
    </location>
</feature>
<sequence length="689" mass="79004">MNPADQSGLRIGKRQSTPTSHMDLTQNASKRLKAYQSQSQPPDLSKTETDDYGGINHEAVIVIKTDDALSLARAVVVAKAAADIRSFKNEKFVQMTQEQRVQRSRTWGNLRRKAQRLKEIGKAQKRKAIELLRDARISVEKSSYGPEDMEKIQTFFGNRYRLIELNTSEITANQETFDPSCWKSATHTEGELVFIINFNGTHFEAVSSVEELRNNASQFKLAQKAMDKIFQSVTRSEDVLTYCATERIRWKHNVALAPWQGGFFERMVGAVKDPFTKAIRRKLLTADQFMTVLAQIEAIVNSRPLGYLARRVCSVPRRERITMWKADPKFPDCENRGDLMDAVKNGRWEDVQDSSLHVMDGNHRVKALKELKPETYLVSCTIYDLQDEEQKEAFCKDLNNKQTDRQLPLSLINKLAQILNLLGEEVKMKDCSFLRDCAEYDLKTITTGYNHFSKDRVVNILMPLFDAFEENYYSKILKNDTVLRNTQDIRRAFPMYQYRAFQPFSLAFGDRNTQRIKWRNENSNKITEKQLRLWTICVKLNGCLMDEFAAVIKKDECADRVVKWLEQHAPMNNGKPDFEQISGQISRCEPSSIAATEPSSIAAAEPSSIAAEAAKKMPNDAVTNHRNECSNTPQLEISDNLTNEDIEKFRSMVDSCKREGRKKFLVILTDFEQSEDSEEEMPSSQDRPQ</sequence>
<dbReference type="GO" id="GO:0003676">
    <property type="term" value="F:nucleic acid binding"/>
    <property type="evidence" value="ECO:0007669"/>
    <property type="project" value="InterPro"/>
</dbReference>
<evidence type="ECO:0000313" key="2">
    <source>
        <dbReference type="EMBL" id="KAK0415051.1"/>
    </source>
</evidence>
<dbReference type="InterPro" id="IPR036397">
    <property type="entry name" value="RNaseH_sf"/>
</dbReference>
<dbReference type="Gene3D" id="3.30.420.10">
    <property type="entry name" value="Ribonuclease H-like superfamily/Ribonuclease H"/>
    <property type="match status" value="1"/>
</dbReference>
<name>A0AA39LYL3_9BILA</name>
<evidence type="ECO:0000256" key="1">
    <source>
        <dbReference type="SAM" id="MobiDB-lite"/>
    </source>
</evidence>
<dbReference type="InterPro" id="IPR036086">
    <property type="entry name" value="ParB/Sulfiredoxin_sf"/>
</dbReference>
<dbReference type="Proteomes" id="UP001175271">
    <property type="component" value="Unassembled WGS sequence"/>
</dbReference>
<dbReference type="SUPFAM" id="SSF110849">
    <property type="entry name" value="ParB/Sulfiredoxin"/>
    <property type="match status" value="1"/>
</dbReference>
<reference evidence="2" key="1">
    <citation type="submission" date="2023-06" db="EMBL/GenBank/DDBJ databases">
        <title>Genomic analysis of the entomopathogenic nematode Steinernema hermaphroditum.</title>
        <authorList>
            <person name="Schwarz E.M."/>
            <person name="Heppert J.K."/>
            <person name="Baniya A."/>
            <person name="Schwartz H.T."/>
            <person name="Tan C.-H."/>
            <person name="Antoshechkin I."/>
            <person name="Sternberg P.W."/>
            <person name="Goodrich-Blair H."/>
            <person name="Dillman A.R."/>
        </authorList>
    </citation>
    <scope>NUCLEOTIDE SEQUENCE</scope>
    <source>
        <strain evidence="2">PS9179</strain>
        <tissue evidence="2">Whole animal</tissue>
    </source>
</reference>
<comment type="caution">
    <text evidence="2">The sequence shown here is derived from an EMBL/GenBank/DDBJ whole genome shotgun (WGS) entry which is preliminary data.</text>
</comment>
<dbReference type="AlphaFoldDB" id="A0AA39LYL3"/>
<keyword evidence="3" id="KW-1185">Reference proteome</keyword>
<feature type="compositionally biased region" description="Polar residues" evidence="1">
    <location>
        <begin position="14"/>
        <end position="42"/>
    </location>
</feature>
<accession>A0AA39LYL3</accession>
<proteinExistence type="predicted"/>
<evidence type="ECO:0000313" key="3">
    <source>
        <dbReference type="Proteomes" id="UP001175271"/>
    </source>
</evidence>
<protein>
    <submittedName>
        <fullName evidence="2">Uncharacterized protein</fullName>
    </submittedName>
</protein>
<gene>
    <name evidence="2" type="ORF">QR680_011745</name>
</gene>
<organism evidence="2 3">
    <name type="scientific">Steinernema hermaphroditum</name>
    <dbReference type="NCBI Taxonomy" id="289476"/>
    <lineage>
        <taxon>Eukaryota</taxon>
        <taxon>Metazoa</taxon>
        <taxon>Ecdysozoa</taxon>
        <taxon>Nematoda</taxon>
        <taxon>Chromadorea</taxon>
        <taxon>Rhabditida</taxon>
        <taxon>Tylenchina</taxon>
        <taxon>Panagrolaimomorpha</taxon>
        <taxon>Strongyloidoidea</taxon>
        <taxon>Steinernematidae</taxon>
        <taxon>Steinernema</taxon>
    </lineage>
</organism>